<dbReference type="Pfam" id="PF10504">
    <property type="entry name" value="DUF2452"/>
    <property type="match status" value="1"/>
</dbReference>
<evidence type="ECO:0000313" key="1">
    <source>
        <dbReference type="EMBL" id="CAA6822631.1"/>
    </source>
</evidence>
<dbReference type="AlphaFoldDB" id="A0A6S6THU8"/>
<gene>
    <name evidence="1" type="ORF">HELGO_WM55993</name>
</gene>
<reference evidence="1" key="1">
    <citation type="submission" date="2020-01" db="EMBL/GenBank/DDBJ databases">
        <authorList>
            <person name="Meier V. D."/>
            <person name="Meier V D."/>
        </authorList>
    </citation>
    <scope>NUCLEOTIDE SEQUENCE</scope>
    <source>
        <strain evidence="1">HLG_WM_MAG_08</strain>
    </source>
</reference>
<proteinExistence type="predicted"/>
<dbReference type="InterPro" id="IPR019534">
    <property type="entry name" value="DUF2452"/>
</dbReference>
<sequence length="196" mass="21492">MNDFNKATTKAPNPQGKGLVPVLAALSAASYRNIALPKQVEQIASELFTSMFVLESSFGFKPVKGKAYWLYRSNNRYKLSLLSPQQWSAAVFGDVIGQCVLHEDLTWTLELGDEAVNDSGFMAYIAERRRLFGEELQGADSVDDLLPVFQESLPFYQRVFASAMAGSLGHSMQLSGIKGLSYEQARGLLTADAGEP</sequence>
<protein>
    <recommendedName>
        <fullName evidence="2">DUF2452 domain-containing protein</fullName>
    </recommendedName>
</protein>
<dbReference type="EMBL" id="CACVAV010000348">
    <property type="protein sequence ID" value="CAA6822631.1"/>
    <property type="molecule type" value="Genomic_DNA"/>
</dbReference>
<evidence type="ECO:0008006" key="2">
    <source>
        <dbReference type="Google" id="ProtNLM"/>
    </source>
</evidence>
<name>A0A6S6THU8_9GAMM</name>
<accession>A0A6S6THU8</accession>
<organism evidence="1">
    <name type="scientific">uncultured Thiotrichaceae bacterium</name>
    <dbReference type="NCBI Taxonomy" id="298394"/>
    <lineage>
        <taxon>Bacteria</taxon>
        <taxon>Pseudomonadati</taxon>
        <taxon>Pseudomonadota</taxon>
        <taxon>Gammaproteobacteria</taxon>
        <taxon>Thiotrichales</taxon>
        <taxon>Thiotrichaceae</taxon>
        <taxon>environmental samples</taxon>
    </lineage>
</organism>